<dbReference type="PANTHER" id="PTHR35910:SF6">
    <property type="entry name" value="2EXR DOMAIN-CONTAINING PROTEIN"/>
    <property type="match status" value="1"/>
</dbReference>
<dbReference type="InParanoid" id="A0A2T3ASP1"/>
<dbReference type="EMBL" id="KZ679016">
    <property type="protein sequence ID" value="PSS10471.1"/>
    <property type="molecule type" value="Genomic_DNA"/>
</dbReference>
<accession>A0A2T3ASP1</accession>
<protein>
    <recommendedName>
        <fullName evidence="1">2EXR domain-containing protein</fullName>
    </recommendedName>
</protein>
<dbReference type="GeneID" id="36572659"/>
<feature type="domain" description="2EXR" evidence="1">
    <location>
        <begin position="35"/>
        <end position="120"/>
    </location>
</feature>
<dbReference type="Pfam" id="PF20150">
    <property type="entry name" value="2EXR"/>
    <property type="match status" value="1"/>
</dbReference>
<dbReference type="PANTHER" id="PTHR35910">
    <property type="entry name" value="2EXR DOMAIN-CONTAINING PROTEIN"/>
    <property type="match status" value="1"/>
</dbReference>
<evidence type="ECO:0000313" key="3">
    <source>
        <dbReference type="Proteomes" id="UP000241818"/>
    </source>
</evidence>
<evidence type="ECO:0000259" key="1">
    <source>
        <dbReference type="Pfam" id="PF20150"/>
    </source>
</evidence>
<dbReference type="RefSeq" id="XP_024717650.1">
    <property type="nucleotide sequence ID" value="XM_024864578.1"/>
</dbReference>
<sequence length="237" mass="27721">MSRYLEYLESSRFFLEELPDSNVELFNQVPTVTHFPQFFNLPPNARYEIWHLMRARRIRATIDGNGILHTRTPDPVTFKICRESRFATIKFYQEPYQLASHPANGTIAALHGHYFDPKVDKIVLHKRNPGDATLFMQYSTSNKREELGVVQSLEVPRYDWSILMFAGWKVWSEGFSSHLSYFRCFRGLEELVLIGGGDGLRTEQEQRECKAAFKRVFETFNTFYSDYSIPNIIVKMP</sequence>
<reference evidence="2 3" key="1">
    <citation type="journal article" date="2018" name="New Phytol.">
        <title>Comparative genomics and transcriptomics depict ericoid mycorrhizal fungi as versatile saprotrophs and plant mutualists.</title>
        <authorList>
            <person name="Martino E."/>
            <person name="Morin E."/>
            <person name="Grelet G.A."/>
            <person name="Kuo A."/>
            <person name="Kohler A."/>
            <person name="Daghino S."/>
            <person name="Barry K.W."/>
            <person name="Cichocki N."/>
            <person name="Clum A."/>
            <person name="Dockter R.B."/>
            <person name="Hainaut M."/>
            <person name="Kuo R.C."/>
            <person name="LaButti K."/>
            <person name="Lindahl B.D."/>
            <person name="Lindquist E.A."/>
            <person name="Lipzen A."/>
            <person name="Khouja H.R."/>
            <person name="Magnuson J."/>
            <person name="Murat C."/>
            <person name="Ohm R.A."/>
            <person name="Singer S.W."/>
            <person name="Spatafora J.W."/>
            <person name="Wang M."/>
            <person name="Veneault-Fourrey C."/>
            <person name="Henrissat B."/>
            <person name="Grigoriev I.V."/>
            <person name="Martin F.M."/>
            <person name="Perotto S."/>
        </authorList>
    </citation>
    <scope>NUCLEOTIDE SEQUENCE [LARGE SCALE GENOMIC DNA]</scope>
    <source>
        <strain evidence="2 3">ATCC 22711</strain>
    </source>
</reference>
<gene>
    <name evidence="2" type="ORF">M430DRAFT_21835</name>
</gene>
<proteinExistence type="predicted"/>
<dbReference type="AlphaFoldDB" id="A0A2T3ASP1"/>
<organism evidence="2 3">
    <name type="scientific">Amorphotheca resinae ATCC 22711</name>
    <dbReference type="NCBI Taxonomy" id="857342"/>
    <lineage>
        <taxon>Eukaryota</taxon>
        <taxon>Fungi</taxon>
        <taxon>Dikarya</taxon>
        <taxon>Ascomycota</taxon>
        <taxon>Pezizomycotina</taxon>
        <taxon>Leotiomycetes</taxon>
        <taxon>Helotiales</taxon>
        <taxon>Amorphothecaceae</taxon>
        <taxon>Amorphotheca</taxon>
    </lineage>
</organism>
<dbReference type="InterPro" id="IPR045518">
    <property type="entry name" value="2EXR"/>
</dbReference>
<name>A0A2T3ASP1_AMORE</name>
<keyword evidence="3" id="KW-1185">Reference proteome</keyword>
<dbReference type="Proteomes" id="UP000241818">
    <property type="component" value="Unassembled WGS sequence"/>
</dbReference>
<dbReference type="OrthoDB" id="3553670at2759"/>
<evidence type="ECO:0000313" key="2">
    <source>
        <dbReference type="EMBL" id="PSS10471.1"/>
    </source>
</evidence>